<protein>
    <submittedName>
        <fullName evidence="2">Uncharacterized protein</fullName>
    </submittedName>
</protein>
<dbReference type="Proteomes" id="UP000591131">
    <property type="component" value="Unassembled WGS sequence"/>
</dbReference>
<feature type="compositionally biased region" description="Polar residues" evidence="1">
    <location>
        <begin position="16"/>
        <end position="32"/>
    </location>
</feature>
<name>A0A7J6LRB9_PERCH</name>
<feature type="compositionally biased region" description="Basic and acidic residues" evidence="1">
    <location>
        <begin position="69"/>
        <end position="78"/>
    </location>
</feature>
<organism evidence="2 3">
    <name type="scientific">Perkinsus chesapeaki</name>
    <name type="common">Clam parasite</name>
    <name type="synonym">Perkinsus andrewsi</name>
    <dbReference type="NCBI Taxonomy" id="330153"/>
    <lineage>
        <taxon>Eukaryota</taxon>
        <taxon>Sar</taxon>
        <taxon>Alveolata</taxon>
        <taxon>Perkinsozoa</taxon>
        <taxon>Perkinsea</taxon>
        <taxon>Perkinsida</taxon>
        <taxon>Perkinsidae</taxon>
        <taxon>Perkinsus</taxon>
    </lineage>
</organism>
<evidence type="ECO:0000256" key="1">
    <source>
        <dbReference type="SAM" id="MobiDB-lite"/>
    </source>
</evidence>
<keyword evidence="3" id="KW-1185">Reference proteome</keyword>
<dbReference type="EMBL" id="JAAPAO010000378">
    <property type="protein sequence ID" value="KAF4661431.1"/>
    <property type="molecule type" value="Genomic_DNA"/>
</dbReference>
<proteinExistence type="predicted"/>
<evidence type="ECO:0000313" key="2">
    <source>
        <dbReference type="EMBL" id="KAF4661431.1"/>
    </source>
</evidence>
<evidence type="ECO:0000313" key="3">
    <source>
        <dbReference type="Proteomes" id="UP000591131"/>
    </source>
</evidence>
<reference evidence="2 3" key="1">
    <citation type="submission" date="2020-04" db="EMBL/GenBank/DDBJ databases">
        <title>Perkinsus chesapeaki whole genome sequence.</title>
        <authorList>
            <person name="Bogema D.R."/>
        </authorList>
    </citation>
    <scope>NUCLEOTIDE SEQUENCE [LARGE SCALE GENOMIC DNA]</scope>
    <source>
        <strain evidence="2">ATCC PRA-425</strain>
    </source>
</reference>
<dbReference type="AlphaFoldDB" id="A0A7J6LRB9"/>
<dbReference type="OrthoDB" id="436293at2759"/>
<sequence length="282" mass="30617">MAVPKANRPHHGSPNEHATSGNRKSGFTSWITSLVCGGGSRANRIDTPVHARTRRNGGAAAPEMNEPSGSHREARPAEIKGQQARGVYDSRRGRGLPESYSPRRLAEDPRGAAGSKASPGDLLPAVTSRTHPEMRMSSREMRDVFKSMARLADKRRLTGKHVQRGGKLVCVGVNKNDLERAHIHIPLARSYPWLAKPYSTLPVPGSNSGRTAATTATPGGSAYYGSGSFAGNDTPILPKSSLGGSGQVDFQKSTKYRYPRSRKVNYSTEEYPPVTLRRRYSL</sequence>
<gene>
    <name evidence="2" type="ORF">FOL47_006680</name>
</gene>
<feature type="region of interest" description="Disordered" evidence="1">
    <location>
        <begin position="1"/>
        <end position="139"/>
    </location>
</feature>
<comment type="caution">
    <text evidence="2">The sequence shown here is derived from an EMBL/GenBank/DDBJ whole genome shotgun (WGS) entry which is preliminary data.</text>
</comment>
<accession>A0A7J6LRB9</accession>
<feature type="compositionally biased region" description="Basic and acidic residues" evidence="1">
    <location>
        <begin position="130"/>
        <end position="139"/>
    </location>
</feature>